<dbReference type="PROSITE" id="PS50977">
    <property type="entry name" value="HTH_TETR_2"/>
    <property type="match status" value="1"/>
</dbReference>
<dbReference type="Proteomes" id="UP000317023">
    <property type="component" value="Unassembled WGS sequence"/>
</dbReference>
<keyword evidence="2 4" id="KW-0238">DNA-binding</keyword>
<accession>A0A546XTD1</accession>
<name>A0A546XTD1_AGRTU</name>
<dbReference type="PANTHER" id="PTHR30055">
    <property type="entry name" value="HTH-TYPE TRANSCRIPTIONAL REGULATOR RUTR"/>
    <property type="match status" value="1"/>
</dbReference>
<dbReference type="AlphaFoldDB" id="A0A546XTD1"/>
<evidence type="ECO:0000256" key="2">
    <source>
        <dbReference type="ARBA" id="ARBA00023125"/>
    </source>
</evidence>
<sequence>MAADNQGLVSVRKKPSQARARHTVGIILEASAQILRKEGETALTTNRIAEKAGFSIGTLYQYFPNRDAILQNLVERERESSEMRIRAALGRVAPGAPAETVRQVVRILIESFTRHSRMRKSFTLIIMRLATARGVPTRLDSVAGLIVETWRNSVDNDAVLTEAEVFILTRAVLGALRAAILEETNLLGTAAFEDALVRLIMGFLGNGGASRRDGVHAG</sequence>
<organism evidence="6 7">
    <name type="scientific">Agrobacterium tumefaciens</name>
    <dbReference type="NCBI Taxonomy" id="358"/>
    <lineage>
        <taxon>Bacteria</taxon>
        <taxon>Pseudomonadati</taxon>
        <taxon>Pseudomonadota</taxon>
        <taxon>Alphaproteobacteria</taxon>
        <taxon>Hyphomicrobiales</taxon>
        <taxon>Rhizobiaceae</taxon>
        <taxon>Rhizobium/Agrobacterium group</taxon>
        <taxon>Agrobacterium</taxon>
        <taxon>Agrobacterium tumefaciens complex</taxon>
    </lineage>
</organism>
<evidence type="ECO:0000256" key="4">
    <source>
        <dbReference type="PROSITE-ProRule" id="PRU00335"/>
    </source>
</evidence>
<comment type="caution">
    <text evidence="6">The sequence shown here is derived from an EMBL/GenBank/DDBJ whole genome shotgun (WGS) entry which is preliminary data.</text>
</comment>
<dbReference type="GO" id="GO:0000976">
    <property type="term" value="F:transcription cis-regulatory region binding"/>
    <property type="evidence" value="ECO:0007669"/>
    <property type="project" value="TreeGrafter"/>
</dbReference>
<gene>
    <name evidence="6" type="ORF">EXN61_20955</name>
</gene>
<dbReference type="RefSeq" id="WP_142858918.1">
    <property type="nucleotide sequence ID" value="NZ_JAAMCC010000007.1"/>
</dbReference>
<proteinExistence type="predicted"/>
<dbReference type="SUPFAM" id="SSF46689">
    <property type="entry name" value="Homeodomain-like"/>
    <property type="match status" value="1"/>
</dbReference>
<evidence type="ECO:0000313" key="7">
    <source>
        <dbReference type="Proteomes" id="UP000317023"/>
    </source>
</evidence>
<evidence type="ECO:0000256" key="3">
    <source>
        <dbReference type="ARBA" id="ARBA00023163"/>
    </source>
</evidence>
<feature type="DNA-binding region" description="H-T-H motif" evidence="4">
    <location>
        <begin position="44"/>
        <end position="63"/>
    </location>
</feature>
<dbReference type="PANTHER" id="PTHR30055:SF234">
    <property type="entry name" value="HTH-TYPE TRANSCRIPTIONAL REGULATOR BETI"/>
    <property type="match status" value="1"/>
</dbReference>
<feature type="domain" description="HTH tetR-type" evidence="5">
    <location>
        <begin position="21"/>
        <end position="81"/>
    </location>
</feature>
<dbReference type="EMBL" id="SGOE01000007">
    <property type="protein sequence ID" value="TRB03986.1"/>
    <property type="molecule type" value="Genomic_DNA"/>
</dbReference>
<evidence type="ECO:0000313" key="6">
    <source>
        <dbReference type="EMBL" id="TRB03986.1"/>
    </source>
</evidence>
<dbReference type="Pfam" id="PF00440">
    <property type="entry name" value="TetR_N"/>
    <property type="match status" value="1"/>
</dbReference>
<reference evidence="6 7" key="1">
    <citation type="journal article" date="2019" name="Appl. Microbiol. Biotechnol.">
        <title>Differential efficiency of wild type rhizogenic strains for rol gene transformation of plants.</title>
        <authorList>
            <person name="Desmet S."/>
            <person name="De Keyser E."/>
            <person name="Van Vaerenbergh J."/>
            <person name="Baeyen S."/>
            <person name="Van Huylenbroeck J."/>
            <person name="Geelen D."/>
            <person name="Dhooghe E."/>
        </authorList>
    </citation>
    <scope>NUCLEOTIDE SEQUENCE [LARGE SCALE GENOMIC DNA]</scope>
    <source>
        <strain evidence="6 7">MAFF210266</strain>
    </source>
</reference>
<dbReference type="InterPro" id="IPR009057">
    <property type="entry name" value="Homeodomain-like_sf"/>
</dbReference>
<dbReference type="PRINTS" id="PR00455">
    <property type="entry name" value="HTHTETR"/>
</dbReference>
<dbReference type="InterPro" id="IPR050109">
    <property type="entry name" value="HTH-type_TetR-like_transc_reg"/>
</dbReference>
<keyword evidence="3" id="KW-0804">Transcription</keyword>
<protein>
    <submittedName>
        <fullName evidence="6">TetR/AcrR family transcriptional regulator</fullName>
    </submittedName>
</protein>
<dbReference type="Gene3D" id="1.10.357.10">
    <property type="entry name" value="Tetracycline Repressor, domain 2"/>
    <property type="match status" value="1"/>
</dbReference>
<evidence type="ECO:0000256" key="1">
    <source>
        <dbReference type="ARBA" id="ARBA00023015"/>
    </source>
</evidence>
<dbReference type="GO" id="GO:0003700">
    <property type="term" value="F:DNA-binding transcription factor activity"/>
    <property type="evidence" value="ECO:0007669"/>
    <property type="project" value="TreeGrafter"/>
</dbReference>
<dbReference type="InterPro" id="IPR001647">
    <property type="entry name" value="HTH_TetR"/>
</dbReference>
<keyword evidence="1" id="KW-0805">Transcription regulation</keyword>
<evidence type="ECO:0000259" key="5">
    <source>
        <dbReference type="PROSITE" id="PS50977"/>
    </source>
</evidence>